<dbReference type="Pfam" id="PF13385">
    <property type="entry name" value="Laminin_G_3"/>
    <property type="match status" value="2"/>
</dbReference>
<evidence type="ECO:0000256" key="2">
    <source>
        <dbReference type="ARBA" id="ARBA00004613"/>
    </source>
</evidence>
<dbReference type="CDD" id="cd00110">
    <property type="entry name" value="LamG"/>
    <property type="match status" value="1"/>
</dbReference>
<dbReference type="GO" id="GO:0005576">
    <property type="term" value="C:extracellular region"/>
    <property type="evidence" value="ECO:0007669"/>
    <property type="project" value="UniProtKB-SubCell"/>
</dbReference>
<evidence type="ECO:0000313" key="12">
    <source>
        <dbReference type="EMBL" id="GGO86612.1"/>
    </source>
</evidence>
<accession>A0A918DX98</accession>
<evidence type="ECO:0000256" key="7">
    <source>
        <dbReference type="ARBA" id="ARBA00023295"/>
    </source>
</evidence>
<keyword evidence="8" id="KW-0624">Polysaccharide degradation</keyword>
<dbReference type="InterPro" id="IPR011047">
    <property type="entry name" value="Quinoprotein_ADH-like_sf"/>
</dbReference>
<evidence type="ECO:0000256" key="9">
    <source>
        <dbReference type="SAM" id="MobiDB-lite"/>
    </source>
</evidence>
<dbReference type="Gene3D" id="2.60.120.200">
    <property type="match status" value="2"/>
</dbReference>
<dbReference type="EMBL" id="BMMS01000008">
    <property type="protein sequence ID" value="GGO86612.1"/>
    <property type="molecule type" value="Genomic_DNA"/>
</dbReference>
<feature type="domain" description="Fibronectin type-III" evidence="11">
    <location>
        <begin position="417"/>
        <end position="515"/>
    </location>
</feature>
<dbReference type="GO" id="GO:0016798">
    <property type="term" value="F:hydrolase activity, acting on glycosyl bonds"/>
    <property type="evidence" value="ECO:0007669"/>
    <property type="project" value="UniProtKB-KW"/>
</dbReference>
<gene>
    <name evidence="12" type="ORF">GCM10012280_23150</name>
</gene>
<dbReference type="AlphaFoldDB" id="A0A918DX98"/>
<dbReference type="GO" id="GO:0042995">
    <property type="term" value="C:cell projection"/>
    <property type="evidence" value="ECO:0007669"/>
    <property type="project" value="UniProtKB-SubCell"/>
</dbReference>
<name>A0A918DX98_9ACTN</name>
<dbReference type="SMART" id="SM00560">
    <property type="entry name" value="LamGL"/>
    <property type="match status" value="2"/>
</dbReference>
<keyword evidence="7" id="KW-0378">Hydrolase</keyword>
<dbReference type="NCBIfam" id="NF033679">
    <property type="entry name" value="DNRLRE_dom"/>
    <property type="match status" value="1"/>
</dbReference>
<dbReference type="SUPFAM" id="SSF50998">
    <property type="entry name" value="Quinoprotein alcohol dehydrogenase-like"/>
    <property type="match status" value="1"/>
</dbReference>
<evidence type="ECO:0000256" key="3">
    <source>
        <dbReference type="ARBA" id="ARBA00022525"/>
    </source>
</evidence>
<feature type="signal peptide" evidence="10">
    <location>
        <begin position="1"/>
        <end position="30"/>
    </location>
</feature>
<keyword evidence="8" id="KW-0119">Carbohydrate metabolism</keyword>
<dbReference type="InterPro" id="IPR006558">
    <property type="entry name" value="LamG-like"/>
</dbReference>
<dbReference type="SMART" id="SM00060">
    <property type="entry name" value="FN3"/>
    <property type="match status" value="2"/>
</dbReference>
<dbReference type="Proteomes" id="UP000641932">
    <property type="component" value="Unassembled WGS sequence"/>
</dbReference>
<feature type="chain" id="PRO_5036811617" description="Fibronectin type-III domain-containing protein" evidence="10">
    <location>
        <begin position="31"/>
        <end position="1249"/>
    </location>
</feature>
<evidence type="ECO:0000256" key="6">
    <source>
        <dbReference type="ARBA" id="ARBA00023273"/>
    </source>
</evidence>
<evidence type="ECO:0000256" key="1">
    <source>
        <dbReference type="ARBA" id="ARBA00004316"/>
    </source>
</evidence>
<dbReference type="SUPFAM" id="SSF49265">
    <property type="entry name" value="Fibronectin type III"/>
    <property type="match status" value="2"/>
</dbReference>
<dbReference type="InterPro" id="IPR036116">
    <property type="entry name" value="FN3_sf"/>
</dbReference>
<dbReference type="SUPFAM" id="SSF49899">
    <property type="entry name" value="Concanavalin A-like lectins/glucanases"/>
    <property type="match status" value="2"/>
</dbReference>
<dbReference type="InterPro" id="IPR013783">
    <property type="entry name" value="Ig-like_fold"/>
</dbReference>
<keyword evidence="6" id="KW-0966">Cell projection</keyword>
<feature type="region of interest" description="Disordered" evidence="9">
    <location>
        <begin position="740"/>
        <end position="759"/>
    </location>
</feature>
<comment type="subcellular location">
    <subcellularLocation>
        <location evidence="1">Cell projection</location>
    </subcellularLocation>
    <subcellularLocation>
        <location evidence="2">Secreted</location>
    </subcellularLocation>
</comment>
<dbReference type="InterPro" id="IPR013320">
    <property type="entry name" value="ConA-like_dom_sf"/>
</dbReference>
<dbReference type="Gene3D" id="2.60.40.10">
    <property type="entry name" value="Immunoglobulins"/>
    <property type="match status" value="2"/>
</dbReference>
<dbReference type="InterPro" id="IPR001791">
    <property type="entry name" value="Laminin_G"/>
</dbReference>
<protein>
    <recommendedName>
        <fullName evidence="11">Fibronectin type-III domain-containing protein</fullName>
    </recommendedName>
</protein>
<evidence type="ECO:0000256" key="4">
    <source>
        <dbReference type="ARBA" id="ARBA00022729"/>
    </source>
</evidence>
<evidence type="ECO:0000256" key="5">
    <source>
        <dbReference type="ARBA" id="ARBA00023157"/>
    </source>
</evidence>
<keyword evidence="4 10" id="KW-0732">Signal</keyword>
<comment type="caution">
    <text evidence="12">The sequence shown here is derived from an EMBL/GenBank/DDBJ whole genome shotgun (WGS) entry which is preliminary data.</text>
</comment>
<keyword evidence="5" id="KW-1015">Disulfide bond</keyword>
<dbReference type="InterPro" id="IPR055372">
    <property type="entry name" value="CBM96"/>
</dbReference>
<reference evidence="12" key="1">
    <citation type="journal article" date="2014" name="Int. J. Syst. Evol. Microbiol.">
        <title>Complete genome sequence of Corynebacterium casei LMG S-19264T (=DSM 44701T), isolated from a smear-ripened cheese.</title>
        <authorList>
            <consortium name="US DOE Joint Genome Institute (JGI-PGF)"/>
            <person name="Walter F."/>
            <person name="Albersmeier A."/>
            <person name="Kalinowski J."/>
            <person name="Ruckert C."/>
        </authorList>
    </citation>
    <scope>NUCLEOTIDE SEQUENCE</scope>
    <source>
        <strain evidence="12">CGMCC 4.7201</strain>
    </source>
</reference>
<dbReference type="PROSITE" id="PS50853">
    <property type="entry name" value="FN3"/>
    <property type="match status" value="2"/>
</dbReference>
<dbReference type="Pfam" id="PF24517">
    <property type="entry name" value="CBM96"/>
    <property type="match status" value="1"/>
</dbReference>
<dbReference type="CDD" id="cd00063">
    <property type="entry name" value="FN3"/>
    <property type="match status" value="1"/>
</dbReference>
<keyword evidence="13" id="KW-1185">Reference proteome</keyword>
<reference evidence="12" key="2">
    <citation type="submission" date="2020-09" db="EMBL/GenBank/DDBJ databases">
        <authorList>
            <person name="Sun Q."/>
            <person name="Zhou Y."/>
        </authorList>
    </citation>
    <scope>NUCLEOTIDE SEQUENCE</scope>
    <source>
        <strain evidence="12">CGMCC 4.7201</strain>
    </source>
</reference>
<feature type="domain" description="Fibronectin type-III" evidence="11">
    <location>
        <begin position="987"/>
        <end position="1083"/>
    </location>
</feature>
<evidence type="ECO:0000313" key="13">
    <source>
        <dbReference type="Proteomes" id="UP000641932"/>
    </source>
</evidence>
<proteinExistence type="predicted"/>
<dbReference type="InterPro" id="IPR003961">
    <property type="entry name" value="FN3_dom"/>
</dbReference>
<evidence type="ECO:0000256" key="10">
    <source>
        <dbReference type="SAM" id="SignalP"/>
    </source>
</evidence>
<sequence>MGGTMRRTGMIAVAAITLATAPTVGSAAHAAEPAAAPTVAFTSNALSTWQTDGIVWTLAQHAGTVFAGGTFAHVRPPGSPSGSNEQTATNFAAFDAATGSPTSCELSFTLGGGGTATVRSLDVSPDGKTLYAGGYFSAVNGTSVNSLAAIDIDTCTPVSGFRPAVSATVRAIQSTDDTVYFGGDFTTVGGQARQRLAAVSTSGAVKSWAPTAEKSVRALGLSPGKDKVIVGGDFFTVNGADSHALAVVDAGTGDNYRTYPLGFIEQNSVVKDITTDATGFYTGNEGTGGGVFDGRIAVDFSTYDQRWRDTCLGATQAVAVHHGVLYSGSHAHDCSSMGEYPDGRRQHLLAQSTQDPELLPWFPDTNDGIGEQIGPRDIVVSGDGSSDYLWISGEFTTVNGTAQQGLTRFGQGPDLTAPTIPVASASSFEAGKAQVRWRASTDTDDGTLTYKVYRDGGSTPVWTGTADSRWWSRPQVSFTDSGLTPGSTHSYRVAASDGPNTSALSAAASVQVATTTSAYPSRVLADGAKLYWRYDEASGNFAGDNSSGDDNGLYVGGLTRRVAPGAITGDSSPGLGTDGSTGYVYTERRHDRPSAFTAETWFKTTSTTGGKLIGFGDGQTRTSGSYDKHVYMTNGGRLVFGVWNGHPDTLTTANAYNDGQWHHVAASQGSGGMALYVDGVRVGRNSVADSQDYSGFWRVGGDNLNGWPNQPTSAFFGGTLDETAVYPTALTSTQIADHYRLSGRTPDVPNPPSDAYGQAVFNDGPDSYWRLGEASGTTAQDASGNSAKADYSSGATLGAAGAIKGTSDHAVGLDGTTNGLVSASDTSSVGSAYSAELWFKTNTTTGGKLIGFGGNKTGYSSNYDKHVYMSDSGRLVFGVWNGRADVITTAGSYNDNAWHHVVATQGSGGMALYVDGAEAGTNPVSTHQPYSGYWRVGGDNLNGWPNQPSSAFFKGTVDEAAVYSTRLSAIRIAAHYALGNSTADTQAPSTPTGLSADATGGDVALSWTASTDNVGVTAYDVHRSATSGFTPSAATKIATTTSPGYTDSGRPPGAWHYRVVARDAEDNASDPSAQASATVVADPVSLTVVPSADAYVNQNAASTNYGSTGSLASRGTPGYVSYLRFPVPAAPPGTEVKAARLRISTTSETFAGSADPHTVRVAGNGWTESTVNWTNRPSATGALLGTLTGATQPSTAYSVELDAAQVQALLDGDATFAVAGTGTDNLWFGSNGAAAASRPSLVIDFGPES</sequence>
<evidence type="ECO:0000256" key="8">
    <source>
        <dbReference type="ARBA" id="ARBA00023326"/>
    </source>
</evidence>
<evidence type="ECO:0000259" key="11">
    <source>
        <dbReference type="PROSITE" id="PS50853"/>
    </source>
</evidence>
<keyword evidence="3" id="KW-0964">Secreted</keyword>
<keyword evidence="7" id="KW-0326">Glycosidase</keyword>
<dbReference type="GO" id="GO:0000272">
    <property type="term" value="P:polysaccharide catabolic process"/>
    <property type="evidence" value="ECO:0007669"/>
    <property type="project" value="UniProtKB-KW"/>
</dbReference>
<organism evidence="12 13">
    <name type="scientific">Wenjunlia tyrosinilytica</name>
    <dbReference type="NCBI Taxonomy" id="1544741"/>
    <lineage>
        <taxon>Bacteria</taxon>
        <taxon>Bacillati</taxon>
        <taxon>Actinomycetota</taxon>
        <taxon>Actinomycetes</taxon>
        <taxon>Kitasatosporales</taxon>
        <taxon>Streptomycetaceae</taxon>
        <taxon>Wenjunlia</taxon>
    </lineage>
</organism>